<name>A0A2T6BXM8_9BACL</name>
<reference evidence="1 2" key="1">
    <citation type="submission" date="2018-04" db="EMBL/GenBank/DDBJ databases">
        <title>Genomic Encyclopedia of Archaeal and Bacterial Type Strains, Phase II (KMG-II): from individual species to whole genera.</title>
        <authorList>
            <person name="Goeker M."/>
        </authorList>
    </citation>
    <scope>NUCLEOTIDE SEQUENCE [LARGE SCALE GENOMIC DNA]</scope>
    <source>
        <strain evidence="1 2">DSM 45787</strain>
    </source>
</reference>
<dbReference type="AlphaFoldDB" id="A0A2T6BXM8"/>
<keyword evidence="2" id="KW-1185">Reference proteome</keyword>
<accession>A0A2T6BXM8</accession>
<gene>
    <name evidence="1" type="ORF">C8P63_10896</name>
</gene>
<evidence type="ECO:0000313" key="2">
    <source>
        <dbReference type="Proteomes" id="UP000244240"/>
    </source>
</evidence>
<proteinExistence type="predicted"/>
<organism evidence="1 2">
    <name type="scientific">Melghirimyces profundicolus</name>
    <dbReference type="NCBI Taxonomy" id="1242148"/>
    <lineage>
        <taxon>Bacteria</taxon>
        <taxon>Bacillati</taxon>
        <taxon>Bacillota</taxon>
        <taxon>Bacilli</taxon>
        <taxon>Bacillales</taxon>
        <taxon>Thermoactinomycetaceae</taxon>
        <taxon>Melghirimyces</taxon>
    </lineage>
</organism>
<dbReference type="Proteomes" id="UP000244240">
    <property type="component" value="Unassembled WGS sequence"/>
</dbReference>
<dbReference type="OrthoDB" id="9948794at2"/>
<dbReference type="RefSeq" id="WP_108022756.1">
    <property type="nucleotide sequence ID" value="NZ_QBKR01000008.1"/>
</dbReference>
<protein>
    <submittedName>
        <fullName evidence="1">Uncharacterized protein</fullName>
    </submittedName>
</protein>
<dbReference type="EMBL" id="QBKR01000008">
    <property type="protein sequence ID" value="PTX60786.1"/>
    <property type="molecule type" value="Genomic_DNA"/>
</dbReference>
<comment type="caution">
    <text evidence="1">The sequence shown here is derived from an EMBL/GenBank/DDBJ whole genome shotgun (WGS) entry which is preliminary data.</text>
</comment>
<evidence type="ECO:0000313" key="1">
    <source>
        <dbReference type="EMBL" id="PTX60786.1"/>
    </source>
</evidence>
<sequence length="66" mass="7575">MKVRNLEFFGTLMADDQELGTVAVREVDVSRAGLLLFREGWKKAPEGTRCVWIPKLEKRIVESTRP</sequence>